<evidence type="ECO:0000313" key="13">
    <source>
        <dbReference type="Proteomes" id="UP000002754"/>
    </source>
</evidence>
<evidence type="ECO:0000256" key="9">
    <source>
        <dbReference type="RuleBase" id="RU003719"/>
    </source>
</evidence>
<dbReference type="InterPro" id="IPR050223">
    <property type="entry name" value="D-isomer_2-hydroxyacid_DH"/>
</dbReference>
<dbReference type="InterPro" id="IPR029752">
    <property type="entry name" value="D-isomer_DH_CS1"/>
</dbReference>
<evidence type="ECO:0000256" key="4">
    <source>
        <dbReference type="ARBA" id="ARBA00052769"/>
    </source>
</evidence>
<name>A0A094WM34_ALKAL</name>
<evidence type="ECO:0000256" key="5">
    <source>
        <dbReference type="ARBA" id="ARBA00061278"/>
    </source>
</evidence>
<sequence>MMKILITRKVPEALLKRLYELPNVEVIMFDKEDEPMPREQLLAELKTADGVFSNLSDKLDREALEQAEYLKVISTLAVGYDNIDLEVAREKGIKIGHTPYVLTEATADLTFALLLATARNLPQGQQMIKNNEWSSWSPFGLTGKQVYGSKIGIIGMGRIGLSVARRAKGFSMDVLYHNRSRHEEAEKEVGAIYCSLDELLEQSDFVVLLAPGSKATYHMIGTEQFKKMKNTAYLINSSRGTNVDEKALYDALKTGEIKGAGLDVFEKEPISADHPLLELENVLAIPHIGSASIETRQEMVEVTVSNLINGLTGKELVYEVPNQ</sequence>
<dbReference type="PANTHER" id="PTHR10996">
    <property type="entry name" value="2-HYDROXYACID DEHYDROGENASE-RELATED"/>
    <property type="match status" value="1"/>
</dbReference>
<comment type="caution">
    <text evidence="12">The sequence shown here is derived from an EMBL/GenBank/DDBJ whole genome shotgun (WGS) entry which is preliminary data.</text>
</comment>
<dbReference type="GO" id="GO:0005829">
    <property type="term" value="C:cytosol"/>
    <property type="evidence" value="ECO:0007669"/>
    <property type="project" value="TreeGrafter"/>
</dbReference>
<feature type="domain" description="D-isomer specific 2-hydroxyacid dehydrogenase NAD-binding" evidence="11">
    <location>
        <begin position="111"/>
        <end position="289"/>
    </location>
</feature>
<dbReference type="Pfam" id="PF02826">
    <property type="entry name" value="2-Hacid_dh_C"/>
    <property type="match status" value="1"/>
</dbReference>
<dbReference type="InterPro" id="IPR006139">
    <property type="entry name" value="D-isomer_2_OHA_DH_cat_dom"/>
</dbReference>
<dbReference type="GO" id="GO:0030267">
    <property type="term" value="F:glyoxylate reductase (NADPH) activity"/>
    <property type="evidence" value="ECO:0007669"/>
    <property type="project" value="UniProtKB-EC"/>
</dbReference>
<keyword evidence="1 9" id="KW-0560">Oxidoreductase</keyword>
<comment type="similarity">
    <text evidence="5">Belongs to the D-isomer specific 2-hydroxyacid dehydrogenase family. GhrB subfamily.</text>
</comment>
<comment type="catalytic activity">
    <reaction evidence="4">
        <text>glycolate + NADP(+) = glyoxylate + NADPH + H(+)</text>
        <dbReference type="Rhea" id="RHEA:10992"/>
        <dbReference type="ChEBI" id="CHEBI:15378"/>
        <dbReference type="ChEBI" id="CHEBI:29805"/>
        <dbReference type="ChEBI" id="CHEBI:36655"/>
        <dbReference type="ChEBI" id="CHEBI:57783"/>
        <dbReference type="ChEBI" id="CHEBI:58349"/>
        <dbReference type="EC" id="1.1.1.79"/>
    </reaction>
</comment>
<proteinExistence type="inferred from homology"/>
<dbReference type="PANTHER" id="PTHR10996:SF283">
    <property type="entry name" value="GLYOXYLATE_HYDROXYPYRUVATE REDUCTASE B"/>
    <property type="match status" value="1"/>
</dbReference>
<comment type="catalytic activity">
    <reaction evidence="3">
        <text>(R)-glycerate + NADP(+) = 3-hydroxypyruvate + NADPH + H(+)</text>
        <dbReference type="Rhea" id="RHEA:18657"/>
        <dbReference type="ChEBI" id="CHEBI:15378"/>
        <dbReference type="ChEBI" id="CHEBI:16659"/>
        <dbReference type="ChEBI" id="CHEBI:17180"/>
        <dbReference type="ChEBI" id="CHEBI:57783"/>
        <dbReference type="ChEBI" id="CHEBI:58349"/>
        <dbReference type="EC" id="1.1.1.81"/>
    </reaction>
</comment>
<gene>
    <name evidence="12" type="ORF">BALCAV_0202475</name>
</gene>
<evidence type="ECO:0000256" key="7">
    <source>
        <dbReference type="ARBA" id="ARBA00066674"/>
    </source>
</evidence>
<keyword evidence="13" id="KW-1185">Reference proteome</keyword>
<dbReference type="InterPro" id="IPR006140">
    <property type="entry name" value="D-isomer_DH_NAD-bd"/>
</dbReference>
<feature type="domain" description="D-isomer specific 2-hydroxyacid dehydrogenase catalytic" evidence="10">
    <location>
        <begin position="4"/>
        <end position="320"/>
    </location>
</feature>
<dbReference type="Gene3D" id="3.40.50.720">
    <property type="entry name" value="NAD(P)-binding Rossmann-like Domain"/>
    <property type="match status" value="2"/>
</dbReference>
<evidence type="ECO:0000256" key="1">
    <source>
        <dbReference type="ARBA" id="ARBA00023002"/>
    </source>
</evidence>
<accession>A0A094WM34</accession>
<evidence type="ECO:0000256" key="3">
    <source>
        <dbReference type="ARBA" id="ARBA00052239"/>
    </source>
</evidence>
<evidence type="ECO:0000256" key="2">
    <source>
        <dbReference type="ARBA" id="ARBA00051801"/>
    </source>
</evidence>
<dbReference type="eggNOG" id="COG1052">
    <property type="taxonomic scope" value="Bacteria"/>
</dbReference>
<dbReference type="Proteomes" id="UP000002754">
    <property type="component" value="Unassembled WGS sequence"/>
</dbReference>
<protein>
    <recommendedName>
        <fullName evidence="8">Glyoxylate/hydroxypyruvate reductase B</fullName>
        <ecNumber evidence="6">1.1.1.79</ecNumber>
        <ecNumber evidence="7">1.1.1.81</ecNumber>
    </recommendedName>
</protein>
<dbReference type="SUPFAM" id="SSF51735">
    <property type="entry name" value="NAD(P)-binding Rossmann-fold domains"/>
    <property type="match status" value="1"/>
</dbReference>
<evidence type="ECO:0000256" key="8">
    <source>
        <dbReference type="ARBA" id="ARBA00073362"/>
    </source>
</evidence>
<evidence type="ECO:0000256" key="6">
    <source>
        <dbReference type="ARBA" id="ARBA00066661"/>
    </source>
</evidence>
<dbReference type="EC" id="1.1.1.79" evidence="6"/>
<dbReference type="SUPFAM" id="SSF52283">
    <property type="entry name" value="Formate/glycerate dehydrogenase catalytic domain-like"/>
    <property type="match status" value="1"/>
</dbReference>
<evidence type="ECO:0000313" key="12">
    <source>
        <dbReference type="EMBL" id="KGA98789.1"/>
    </source>
</evidence>
<dbReference type="EC" id="1.1.1.81" evidence="7"/>
<dbReference type="FunFam" id="3.40.50.720:FF:000026">
    <property type="entry name" value="Glyoxylate/hydroxypyruvate reductase B"/>
    <property type="match status" value="1"/>
</dbReference>
<dbReference type="InterPro" id="IPR036291">
    <property type="entry name" value="NAD(P)-bd_dom_sf"/>
</dbReference>
<evidence type="ECO:0000259" key="10">
    <source>
        <dbReference type="Pfam" id="PF00389"/>
    </source>
</evidence>
<dbReference type="AlphaFoldDB" id="A0A094WM34"/>
<evidence type="ECO:0000259" key="11">
    <source>
        <dbReference type="Pfam" id="PF02826"/>
    </source>
</evidence>
<dbReference type="STRING" id="1218173.BALCAV_0202475"/>
<dbReference type="CDD" id="cd05301">
    <property type="entry name" value="GDH"/>
    <property type="match status" value="1"/>
</dbReference>
<reference evidence="12 13" key="1">
    <citation type="journal article" date="2014" name="Genome Announc.">
        <title>Draft Genome Sequence of Bacillus alcalophilus AV1934, a Classic Alkaliphile Isolated from Human Feces in 1934.</title>
        <authorList>
            <person name="Attie O."/>
            <person name="Jayaprakash A."/>
            <person name="Shah H."/>
            <person name="Paulsen I.T."/>
            <person name="Morino M."/>
            <person name="Takahashi Y."/>
            <person name="Narumi I."/>
            <person name="Sachidanandam R."/>
            <person name="Satoh K."/>
            <person name="Ito M."/>
            <person name="Krulwich T.A."/>
        </authorList>
    </citation>
    <scope>NUCLEOTIDE SEQUENCE [LARGE SCALE GENOMIC DNA]</scope>
    <source>
        <strain evidence="12 13">AV1934</strain>
    </source>
</reference>
<organism evidence="12 13">
    <name type="scientific">Alkalihalobacillus alcalophilus ATCC 27647 = CGMCC 1.3604</name>
    <dbReference type="NCBI Taxonomy" id="1218173"/>
    <lineage>
        <taxon>Bacteria</taxon>
        <taxon>Bacillati</taxon>
        <taxon>Bacillota</taxon>
        <taxon>Bacilli</taxon>
        <taxon>Bacillales</taxon>
        <taxon>Bacillaceae</taxon>
        <taxon>Alkalihalobacillus</taxon>
    </lineage>
</organism>
<dbReference type="GO" id="GO:0016618">
    <property type="term" value="F:hydroxypyruvate reductase [NAD(P)H] activity"/>
    <property type="evidence" value="ECO:0007669"/>
    <property type="project" value="UniProtKB-EC"/>
</dbReference>
<dbReference type="Pfam" id="PF00389">
    <property type="entry name" value="2-Hacid_dh"/>
    <property type="match status" value="1"/>
</dbReference>
<dbReference type="EMBL" id="ALPT02000005">
    <property type="protein sequence ID" value="KGA98789.1"/>
    <property type="molecule type" value="Genomic_DNA"/>
</dbReference>
<comment type="catalytic activity">
    <reaction evidence="2">
        <text>(R)-glycerate + NAD(+) = 3-hydroxypyruvate + NADH + H(+)</text>
        <dbReference type="Rhea" id="RHEA:17905"/>
        <dbReference type="ChEBI" id="CHEBI:15378"/>
        <dbReference type="ChEBI" id="CHEBI:16659"/>
        <dbReference type="ChEBI" id="CHEBI:17180"/>
        <dbReference type="ChEBI" id="CHEBI:57540"/>
        <dbReference type="ChEBI" id="CHEBI:57945"/>
        <dbReference type="EC" id="1.1.1.81"/>
    </reaction>
</comment>
<dbReference type="GO" id="GO:0051287">
    <property type="term" value="F:NAD binding"/>
    <property type="evidence" value="ECO:0007669"/>
    <property type="project" value="InterPro"/>
</dbReference>
<dbReference type="PROSITE" id="PS00065">
    <property type="entry name" value="D_2_HYDROXYACID_DH_1"/>
    <property type="match status" value="1"/>
</dbReference>